<keyword evidence="2" id="KW-1185">Reference proteome</keyword>
<dbReference type="AlphaFoldDB" id="A0A1X2IN95"/>
<dbReference type="Proteomes" id="UP000193560">
    <property type="component" value="Unassembled WGS sequence"/>
</dbReference>
<sequence length="113" mass="12591">MGRFALFVCMGGNGMNDGHVLLAKYTSKRRFGDADSDVSDDDDLADLGTLISARTIIMQQNGQRTGSKGVNDDQKYRQQMVASKKQSQLAEYSTMFPGRVPLTTIFLHNRQQQ</sequence>
<organism evidence="1 2">
    <name type="scientific">Absidia repens</name>
    <dbReference type="NCBI Taxonomy" id="90262"/>
    <lineage>
        <taxon>Eukaryota</taxon>
        <taxon>Fungi</taxon>
        <taxon>Fungi incertae sedis</taxon>
        <taxon>Mucoromycota</taxon>
        <taxon>Mucoromycotina</taxon>
        <taxon>Mucoromycetes</taxon>
        <taxon>Mucorales</taxon>
        <taxon>Cunninghamellaceae</taxon>
        <taxon>Absidia</taxon>
    </lineage>
</organism>
<protein>
    <submittedName>
        <fullName evidence="1">Uncharacterized protein</fullName>
    </submittedName>
</protein>
<name>A0A1X2IN95_9FUNG</name>
<gene>
    <name evidence="1" type="ORF">BCR42DRAFT_390163</name>
</gene>
<dbReference type="OrthoDB" id="70588at2759"/>
<comment type="caution">
    <text evidence="1">The sequence shown here is derived from an EMBL/GenBank/DDBJ whole genome shotgun (WGS) entry which is preliminary data.</text>
</comment>
<dbReference type="EMBL" id="MCGE01000007">
    <property type="protein sequence ID" value="ORZ19497.1"/>
    <property type="molecule type" value="Genomic_DNA"/>
</dbReference>
<accession>A0A1X2IN95</accession>
<evidence type="ECO:0000313" key="1">
    <source>
        <dbReference type="EMBL" id="ORZ19497.1"/>
    </source>
</evidence>
<reference evidence="1 2" key="1">
    <citation type="submission" date="2016-07" db="EMBL/GenBank/DDBJ databases">
        <title>Pervasive Adenine N6-methylation of Active Genes in Fungi.</title>
        <authorList>
            <consortium name="DOE Joint Genome Institute"/>
            <person name="Mondo S.J."/>
            <person name="Dannebaum R.O."/>
            <person name="Kuo R.C."/>
            <person name="Labutti K."/>
            <person name="Haridas S."/>
            <person name="Kuo A."/>
            <person name="Salamov A."/>
            <person name="Ahrendt S.R."/>
            <person name="Lipzen A."/>
            <person name="Sullivan W."/>
            <person name="Andreopoulos W.B."/>
            <person name="Clum A."/>
            <person name="Lindquist E."/>
            <person name="Daum C."/>
            <person name="Ramamoorthy G.K."/>
            <person name="Gryganskyi A."/>
            <person name="Culley D."/>
            <person name="Magnuson J.K."/>
            <person name="James T.Y."/>
            <person name="O'Malley M.A."/>
            <person name="Stajich J.E."/>
            <person name="Spatafora J.W."/>
            <person name="Visel A."/>
            <person name="Grigoriev I.V."/>
        </authorList>
    </citation>
    <scope>NUCLEOTIDE SEQUENCE [LARGE SCALE GENOMIC DNA]</scope>
    <source>
        <strain evidence="1 2">NRRL 1336</strain>
    </source>
</reference>
<evidence type="ECO:0000313" key="2">
    <source>
        <dbReference type="Proteomes" id="UP000193560"/>
    </source>
</evidence>
<proteinExistence type="predicted"/>